<evidence type="ECO:0000256" key="2">
    <source>
        <dbReference type="ARBA" id="ARBA00022801"/>
    </source>
</evidence>
<dbReference type="SMART" id="SM00490">
    <property type="entry name" value="HELICc"/>
    <property type="match status" value="1"/>
</dbReference>
<dbReference type="CDD" id="cd17947">
    <property type="entry name" value="DEADc_DDX27"/>
    <property type="match status" value="1"/>
</dbReference>
<feature type="domain" description="DEAD-box RNA helicase Q" evidence="9">
    <location>
        <begin position="236"/>
        <end position="264"/>
    </location>
</feature>
<feature type="compositionally biased region" description="Low complexity" evidence="6">
    <location>
        <begin position="128"/>
        <end position="161"/>
    </location>
</feature>
<keyword evidence="2" id="KW-0378">Hydrolase</keyword>
<comment type="caution">
    <text evidence="10">The sequence shown here is derived from an EMBL/GenBank/DDBJ whole genome shotgun (WGS) entry which is preliminary data.</text>
</comment>
<evidence type="ECO:0000256" key="4">
    <source>
        <dbReference type="ARBA" id="ARBA00022840"/>
    </source>
</evidence>
<dbReference type="InterPro" id="IPR014014">
    <property type="entry name" value="RNA_helicase_DEAD_Q_motif"/>
</dbReference>
<dbReference type="PROSITE" id="PS51192">
    <property type="entry name" value="HELICASE_ATP_BIND_1"/>
    <property type="match status" value="1"/>
</dbReference>
<reference evidence="10 11" key="1">
    <citation type="submission" date="2024-06" db="EMBL/GenBank/DDBJ databases">
        <authorList>
            <person name="Kraege A."/>
            <person name="Thomma B."/>
        </authorList>
    </citation>
    <scope>NUCLEOTIDE SEQUENCE [LARGE SCALE GENOMIC DNA]</scope>
</reference>
<dbReference type="PROSITE" id="PS51195">
    <property type="entry name" value="Q_MOTIF"/>
    <property type="match status" value="1"/>
</dbReference>
<evidence type="ECO:0000256" key="1">
    <source>
        <dbReference type="ARBA" id="ARBA00022741"/>
    </source>
</evidence>
<evidence type="ECO:0000313" key="11">
    <source>
        <dbReference type="Proteomes" id="UP001497392"/>
    </source>
</evidence>
<sequence>MATDINPDFSFDFGSGAAPVQAAWEFGGALDEARKERASDKSTTIDYKIAQHLLSKTSRQDSKPVKGKRTAPEPIEEDESEDELSSEDEPLPGEEDAEDSNDSDEDVLEHDDSEEAADEPALEEKPNAGARGKAGAPGKADGRAPASTQQAVSLQQAAAATADREVDSNEEMDEEGDEDIEESEDDGEEALAEARAQRQQSHAQATSSGAAAAQEAPGKRPAFYAQTPDGTRFSAGAFSDLHLSRPLLKACAALGYTHPTPIQAACIPLALAGRDICGSAITGSGKTAAFSLPLLERLLHRNKRMAATYALVLTPTRELAVQVHSMMTNLAQFTDIRVALVVGGLSLNVQAATLRSSPEVVVATPGRLIDHLRNTQSVGLEDLQALVLDEADRLLQMGFAEEIKEVLRLTPRKRQTLLFSATMTDEVKDLAALSLQRPVRLAADAAGAAPKTLQQEIIKLKGASGAAIKEGTLLSLCAKSFRDGKTIVFFSTKHSAHRAKILFGLAGLPPAAELHGNMTQAARLESLERFRKGQVAFLLATDVAARGLDISGVEVVVNYDPPSSLSGYLHRIGRTARAGSSGRAVTFTDDSTRALLKEVVKKTGAKLQLRVVHPLLVEQWTQRIRELGRDIARINEEEREEMELRKAEMEAAKAENMVEHEAEIHARPARTWFQTKKEKEAAVDRAKQGETGRGGGGEEKPAAKGKKSAKEAQRAQRKQEDREAEKQKRRNQLQQETGAVAGKIRAVKSREAQFRQEGMTGSQAGKAAVAAVSTVKRQKQKSKKGGAGAKHQQDGQGDGESPSRPAGKPKVYPGGGKSGKLKSSLSKTQKQKGKKHTAGKHGSFKSKTKHKRR</sequence>
<evidence type="ECO:0000256" key="3">
    <source>
        <dbReference type="ARBA" id="ARBA00022806"/>
    </source>
</evidence>
<keyword evidence="11" id="KW-1185">Reference proteome</keyword>
<organism evidence="10 11">
    <name type="scientific">Coccomyxa viridis</name>
    <dbReference type="NCBI Taxonomy" id="1274662"/>
    <lineage>
        <taxon>Eukaryota</taxon>
        <taxon>Viridiplantae</taxon>
        <taxon>Chlorophyta</taxon>
        <taxon>core chlorophytes</taxon>
        <taxon>Trebouxiophyceae</taxon>
        <taxon>Trebouxiophyceae incertae sedis</taxon>
        <taxon>Coccomyxaceae</taxon>
        <taxon>Coccomyxa</taxon>
    </lineage>
</organism>
<dbReference type="InterPro" id="IPR011545">
    <property type="entry name" value="DEAD/DEAH_box_helicase_dom"/>
</dbReference>
<gene>
    <name evidence="10" type="primary">g2402</name>
    <name evidence="10" type="ORF">VP750_LOCUS2054</name>
</gene>
<feature type="compositionally biased region" description="Acidic residues" evidence="6">
    <location>
        <begin position="168"/>
        <end position="191"/>
    </location>
</feature>
<dbReference type="Pfam" id="PF00270">
    <property type="entry name" value="DEAD"/>
    <property type="match status" value="1"/>
</dbReference>
<evidence type="ECO:0000259" key="7">
    <source>
        <dbReference type="PROSITE" id="PS51192"/>
    </source>
</evidence>
<evidence type="ECO:0000256" key="6">
    <source>
        <dbReference type="SAM" id="MobiDB-lite"/>
    </source>
</evidence>
<feature type="domain" description="Helicase C-terminal" evidence="8">
    <location>
        <begin position="452"/>
        <end position="618"/>
    </location>
</feature>
<dbReference type="Proteomes" id="UP001497392">
    <property type="component" value="Unassembled WGS sequence"/>
</dbReference>
<dbReference type="CDD" id="cd18787">
    <property type="entry name" value="SF2_C_DEAD"/>
    <property type="match status" value="1"/>
</dbReference>
<feature type="region of interest" description="Disordered" evidence="6">
    <location>
        <begin position="51"/>
        <end position="227"/>
    </location>
</feature>
<dbReference type="Pfam" id="PF00271">
    <property type="entry name" value="Helicase_C"/>
    <property type="match status" value="1"/>
</dbReference>
<dbReference type="PANTHER" id="PTHR47959:SF14">
    <property type="entry name" value="DEAD-BOX ATP-DEPENDENT RNA HELICASE 28"/>
    <property type="match status" value="1"/>
</dbReference>
<dbReference type="InterPro" id="IPR000629">
    <property type="entry name" value="RNA-helicase_DEAD-box_CS"/>
</dbReference>
<evidence type="ECO:0000313" key="10">
    <source>
        <dbReference type="EMBL" id="CAL5220395.1"/>
    </source>
</evidence>
<feature type="compositionally biased region" description="Basic residues" evidence="6">
    <location>
        <begin position="829"/>
        <end position="853"/>
    </location>
</feature>
<dbReference type="InterPro" id="IPR050079">
    <property type="entry name" value="DEAD_box_RNA_helicase"/>
</dbReference>
<dbReference type="PROSITE" id="PS51194">
    <property type="entry name" value="HELICASE_CTER"/>
    <property type="match status" value="1"/>
</dbReference>
<dbReference type="InterPro" id="IPR027417">
    <property type="entry name" value="P-loop_NTPase"/>
</dbReference>
<dbReference type="Gene3D" id="3.40.50.300">
    <property type="entry name" value="P-loop containing nucleotide triphosphate hydrolases"/>
    <property type="match status" value="2"/>
</dbReference>
<dbReference type="PANTHER" id="PTHR47959">
    <property type="entry name" value="ATP-DEPENDENT RNA HELICASE RHLE-RELATED"/>
    <property type="match status" value="1"/>
</dbReference>
<evidence type="ECO:0000259" key="9">
    <source>
        <dbReference type="PROSITE" id="PS51195"/>
    </source>
</evidence>
<feature type="compositionally biased region" description="Low complexity" evidence="6">
    <location>
        <begin position="193"/>
        <end position="216"/>
    </location>
</feature>
<feature type="compositionally biased region" description="Basic and acidic residues" evidence="6">
    <location>
        <begin position="675"/>
        <end position="726"/>
    </location>
</feature>
<dbReference type="PROSITE" id="PS00039">
    <property type="entry name" value="DEAD_ATP_HELICASE"/>
    <property type="match status" value="1"/>
</dbReference>
<evidence type="ECO:0000259" key="8">
    <source>
        <dbReference type="PROSITE" id="PS51194"/>
    </source>
</evidence>
<dbReference type="InterPro" id="IPR001650">
    <property type="entry name" value="Helicase_C-like"/>
</dbReference>
<dbReference type="SUPFAM" id="SSF52540">
    <property type="entry name" value="P-loop containing nucleoside triphosphate hydrolases"/>
    <property type="match status" value="2"/>
</dbReference>
<dbReference type="InterPro" id="IPR014001">
    <property type="entry name" value="Helicase_ATP-bd"/>
</dbReference>
<feature type="domain" description="Helicase ATP-binding" evidence="7">
    <location>
        <begin position="267"/>
        <end position="441"/>
    </location>
</feature>
<keyword evidence="3" id="KW-0347">Helicase</keyword>
<proteinExistence type="predicted"/>
<keyword evidence="4" id="KW-0067">ATP-binding</keyword>
<keyword evidence="1" id="KW-0547">Nucleotide-binding</keyword>
<feature type="short sequence motif" description="Q motif" evidence="5">
    <location>
        <begin position="236"/>
        <end position="264"/>
    </location>
</feature>
<feature type="compositionally biased region" description="Acidic residues" evidence="6">
    <location>
        <begin position="74"/>
        <end position="121"/>
    </location>
</feature>
<accession>A0ABP1FP93</accession>
<dbReference type="SMART" id="SM00487">
    <property type="entry name" value="DEXDc"/>
    <property type="match status" value="1"/>
</dbReference>
<dbReference type="EMBL" id="CAXHTA020000003">
    <property type="protein sequence ID" value="CAL5220395.1"/>
    <property type="molecule type" value="Genomic_DNA"/>
</dbReference>
<feature type="region of interest" description="Disordered" evidence="6">
    <location>
        <begin position="659"/>
        <end position="853"/>
    </location>
</feature>
<name>A0ABP1FP93_9CHLO</name>
<evidence type="ECO:0000256" key="5">
    <source>
        <dbReference type="PROSITE-ProRule" id="PRU00552"/>
    </source>
</evidence>
<protein>
    <submittedName>
        <fullName evidence="10">G2402 protein</fullName>
    </submittedName>
</protein>